<evidence type="ECO:0000313" key="2">
    <source>
        <dbReference type="EMBL" id="OGD87240.1"/>
    </source>
</evidence>
<dbReference type="AlphaFoldDB" id="A0A1F5G5S4"/>
<dbReference type="EMBL" id="MFAY01000063">
    <property type="protein sequence ID" value="OGD87240.1"/>
    <property type="molecule type" value="Genomic_DNA"/>
</dbReference>
<accession>A0A1F5G5S4</accession>
<dbReference type="NCBIfam" id="TIGR01764">
    <property type="entry name" value="excise"/>
    <property type="match status" value="1"/>
</dbReference>
<dbReference type="Proteomes" id="UP000178577">
    <property type="component" value="Unassembled WGS sequence"/>
</dbReference>
<feature type="domain" description="HTH merR-type" evidence="1">
    <location>
        <begin position="7"/>
        <end position="54"/>
    </location>
</feature>
<comment type="caution">
    <text evidence="2">The sequence shown here is derived from an EMBL/GenBank/DDBJ whole genome shotgun (WGS) entry which is preliminary data.</text>
</comment>
<dbReference type="Pfam" id="PF12728">
    <property type="entry name" value="HTH_17"/>
    <property type="match status" value="1"/>
</dbReference>
<gene>
    <name evidence="2" type="ORF">A2693_05065</name>
</gene>
<protein>
    <recommendedName>
        <fullName evidence="1">HTH merR-type domain-containing protein</fullName>
    </recommendedName>
</protein>
<organism evidence="2 3">
    <name type="scientific">Candidatus Curtissbacteria bacterium RIFCSPHIGHO2_01_FULL_40_12</name>
    <dbReference type="NCBI Taxonomy" id="1797710"/>
    <lineage>
        <taxon>Bacteria</taxon>
        <taxon>Candidatus Curtissiibacteriota</taxon>
    </lineage>
</organism>
<dbReference type="GO" id="GO:0003677">
    <property type="term" value="F:DNA binding"/>
    <property type="evidence" value="ECO:0007669"/>
    <property type="project" value="InterPro"/>
</dbReference>
<sequence length="64" mass="7759">MEEEIKLLRIKEAAEMLGISTETLRRWDREGKLPAIRVSERGDRRYKLEDLKRFIDKNKTKNRK</sequence>
<dbReference type="Gene3D" id="1.10.1660.10">
    <property type="match status" value="1"/>
</dbReference>
<dbReference type="SUPFAM" id="SSF46955">
    <property type="entry name" value="Putative DNA-binding domain"/>
    <property type="match status" value="1"/>
</dbReference>
<name>A0A1F5G5S4_9BACT</name>
<dbReference type="InterPro" id="IPR041657">
    <property type="entry name" value="HTH_17"/>
</dbReference>
<proteinExistence type="predicted"/>
<dbReference type="CDD" id="cd04762">
    <property type="entry name" value="HTH_MerR-trunc"/>
    <property type="match status" value="1"/>
</dbReference>
<evidence type="ECO:0000259" key="1">
    <source>
        <dbReference type="PROSITE" id="PS50937"/>
    </source>
</evidence>
<dbReference type="GO" id="GO:0006355">
    <property type="term" value="P:regulation of DNA-templated transcription"/>
    <property type="evidence" value="ECO:0007669"/>
    <property type="project" value="InterPro"/>
</dbReference>
<dbReference type="PROSITE" id="PS50937">
    <property type="entry name" value="HTH_MERR_2"/>
    <property type="match status" value="1"/>
</dbReference>
<evidence type="ECO:0000313" key="3">
    <source>
        <dbReference type="Proteomes" id="UP000178577"/>
    </source>
</evidence>
<dbReference type="InterPro" id="IPR000551">
    <property type="entry name" value="MerR-type_HTH_dom"/>
</dbReference>
<reference evidence="2 3" key="1">
    <citation type="journal article" date="2016" name="Nat. Commun.">
        <title>Thousands of microbial genomes shed light on interconnected biogeochemical processes in an aquifer system.</title>
        <authorList>
            <person name="Anantharaman K."/>
            <person name="Brown C.T."/>
            <person name="Hug L.A."/>
            <person name="Sharon I."/>
            <person name="Castelle C.J."/>
            <person name="Probst A.J."/>
            <person name="Thomas B.C."/>
            <person name="Singh A."/>
            <person name="Wilkins M.J."/>
            <person name="Karaoz U."/>
            <person name="Brodie E.L."/>
            <person name="Williams K.H."/>
            <person name="Hubbard S.S."/>
            <person name="Banfield J.F."/>
        </authorList>
    </citation>
    <scope>NUCLEOTIDE SEQUENCE [LARGE SCALE GENOMIC DNA]</scope>
</reference>
<dbReference type="InterPro" id="IPR009061">
    <property type="entry name" value="DNA-bd_dom_put_sf"/>
</dbReference>
<dbReference type="InterPro" id="IPR010093">
    <property type="entry name" value="SinI_DNA-bd"/>
</dbReference>